<dbReference type="PANTHER" id="PTHR33306">
    <property type="entry name" value="EXPRESSED PROTEIN-RELATED-RELATED"/>
    <property type="match status" value="1"/>
</dbReference>
<keyword evidence="1" id="KW-1133">Transmembrane helix</keyword>
<sequence>MGWFTRERRGMSWMDESQDSVSAPPAHLLMFFGLLMLVMYYSIRSEYEEKVKETKMELRLFLVILLPLLVILATHLTVKWSDVRDTSQVVYETLHEEGSSPWGVAFVLLLVLFMVNYRSSIYSAWFRP</sequence>
<dbReference type="Proteomes" id="UP000077755">
    <property type="component" value="Chromosome 2"/>
</dbReference>
<evidence type="ECO:0000313" key="2">
    <source>
        <dbReference type="EMBL" id="WOG87576.1"/>
    </source>
</evidence>
<reference evidence="2" key="1">
    <citation type="journal article" date="2016" name="Nat. Genet.">
        <title>A high-quality carrot genome assembly provides new insights into carotenoid accumulation and asterid genome evolution.</title>
        <authorList>
            <person name="Iorizzo M."/>
            <person name="Ellison S."/>
            <person name="Senalik D."/>
            <person name="Zeng P."/>
            <person name="Satapoomin P."/>
            <person name="Huang J."/>
            <person name="Bowman M."/>
            <person name="Iovene M."/>
            <person name="Sanseverino W."/>
            <person name="Cavagnaro P."/>
            <person name="Yildiz M."/>
            <person name="Macko-Podgorni A."/>
            <person name="Moranska E."/>
            <person name="Grzebelus E."/>
            <person name="Grzebelus D."/>
            <person name="Ashrafi H."/>
            <person name="Zheng Z."/>
            <person name="Cheng S."/>
            <person name="Spooner D."/>
            <person name="Van Deynze A."/>
            <person name="Simon P."/>
        </authorList>
    </citation>
    <scope>NUCLEOTIDE SEQUENCE</scope>
    <source>
        <tissue evidence="2">Leaf</tissue>
    </source>
</reference>
<dbReference type="PANTHER" id="PTHR33306:SF29">
    <property type="match status" value="1"/>
</dbReference>
<keyword evidence="1" id="KW-0812">Transmembrane</keyword>
<keyword evidence="1" id="KW-0472">Membrane</keyword>
<gene>
    <name evidence="2" type="ORF">DCAR_0206805</name>
</gene>
<dbReference type="KEGG" id="dcr:108207483"/>
<evidence type="ECO:0000313" key="3">
    <source>
        <dbReference type="Proteomes" id="UP000077755"/>
    </source>
</evidence>
<organism evidence="2 3">
    <name type="scientific">Daucus carota subsp. sativus</name>
    <name type="common">Carrot</name>
    <dbReference type="NCBI Taxonomy" id="79200"/>
    <lineage>
        <taxon>Eukaryota</taxon>
        <taxon>Viridiplantae</taxon>
        <taxon>Streptophyta</taxon>
        <taxon>Embryophyta</taxon>
        <taxon>Tracheophyta</taxon>
        <taxon>Spermatophyta</taxon>
        <taxon>Magnoliopsida</taxon>
        <taxon>eudicotyledons</taxon>
        <taxon>Gunneridae</taxon>
        <taxon>Pentapetalae</taxon>
        <taxon>asterids</taxon>
        <taxon>campanulids</taxon>
        <taxon>Apiales</taxon>
        <taxon>Apiaceae</taxon>
        <taxon>Apioideae</taxon>
        <taxon>Scandiceae</taxon>
        <taxon>Daucinae</taxon>
        <taxon>Daucus</taxon>
        <taxon>Daucus sect. Daucus</taxon>
    </lineage>
</organism>
<proteinExistence type="predicted"/>
<feature type="transmembrane region" description="Helical" evidence="1">
    <location>
        <begin position="98"/>
        <end position="117"/>
    </location>
</feature>
<accession>A0AAF0WDX9</accession>
<feature type="transmembrane region" description="Helical" evidence="1">
    <location>
        <begin position="60"/>
        <end position="78"/>
    </location>
</feature>
<reference evidence="2" key="2">
    <citation type="submission" date="2022-03" db="EMBL/GenBank/DDBJ databases">
        <title>Draft title - Genomic analysis of global carrot germplasm unveils the trajectory of domestication and the origin of high carotenoid orange carrot.</title>
        <authorList>
            <person name="Iorizzo M."/>
            <person name="Ellison S."/>
            <person name="Senalik D."/>
            <person name="Macko-Podgorni A."/>
            <person name="Grzebelus D."/>
            <person name="Bostan H."/>
            <person name="Rolling W."/>
            <person name="Curaba J."/>
            <person name="Simon P."/>
        </authorList>
    </citation>
    <scope>NUCLEOTIDE SEQUENCE</scope>
    <source>
        <tissue evidence="2">Leaf</tissue>
    </source>
</reference>
<keyword evidence="3" id="KW-1185">Reference proteome</keyword>
<name>A0AAF0WDX9_DAUCS</name>
<dbReference type="EMBL" id="CP093344">
    <property type="protein sequence ID" value="WOG87576.1"/>
    <property type="molecule type" value="Genomic_DNA"/>
</dbReference>
<dbReference type="AlphaFoldDB" id="A0AAF0WDX9"/>
<protein>
    <submittedName>
        <fullName evidence="2">Uncharacterized protein</fullName>
    </submittedName>
</protein>
<evidence type="ECO:0000256" key="1">
    <source>
        <dbReference type="SAM" id="Phobius"/>
    </source>
</evidence>
<feature type="transmembrane region" description="Helical" evidence="1">
    <location>
        <begin position="20"/>
        <end position="40"/>
    </location>
</feature>